<protein>
    <recommendedName>
        <fullName evidence="3">Polyketide cyclase / dehydrase and lipid transport</fullName>
    </recommendedName>
</protein>
<dbReference type="KEGG" id="euz:DVS28_a1251"/>
<proteinExistence type="predicted"/>
<dbReference type="InterPro" id="IPR023393">
    <property type="entry name" value="START-like_dom_sf"/>
</dbReference>
<organism evidence="1 2">
    <name type="scientific">Euzebya pacifica</name>
    <dbReference type="NCBI Taxonomy" id="1608957"/>
    <lineage>
        <taxon>Bacteria</taxon>
        <taxon>Bacillati</taxon>
        <taxon>Actinomycetota</taxon>
        <taxon>Nitriliruptoria</taxon>
        <taxon>Euzebyales</taxon>
    </lineage>
</organism>
<evidence type="ECO:0000313" key="1">
    <source>
        <dbReference type="EMBL" id="AXV05951.1"/>
    </source>
</evidence>
<dbReference type="Proteomes" id="UP000264006">
    <property type="component" value="Chromosome"/>
</dbReference>
<dbReference type="Gene3D" id="3.30.530.20">
    <property type="match status" value="1"/>
</dbReference>
<reference evidence="1 2" key="1">
    <citation type="submission" date="2018-09" db="EMBL/GenBank/DDBJ databases">
        <title>Complete genome sequence of Euzebya sp. DY32-46 isolated from seawater of Pacific Ocean.</title>
        <authorList>
            <person name="Xu L."/>
            <person name="Wu Y.-H."/>
            <person name="Xu X.-W."/>
        </authorList>
    </citation>
    <scope>NUCLEOTIDE SEQUENCE [LARGE SCALE GENOMIC DNA]</scope>
    <source>
        <strain evidence="1 2">DY32-46</strain>
    </source>
</reference>
<dbReference type="EMBL" id="CP031165">
    <property type="protein sequence ID" value="AXV05951.1"/>
    <property type="molecule type" value="Genomic_DNA"/>
</dbReference>
<name>A0A346XUQ4_9ACTN</name>
<gene>
    <name evidence="1" type="ORF">DVS28_a1251</name>
</gene>
<evidence type="ECO:0000313" key="2">
    <source>
        <dbReference type="Proteomes" id="UP000264006"/>
    </source>
</evidence>
<evidence type="ECO:0008006" key="3">
    <source>
        <dbReference type="Google" id="ProtNLM"/>
    </source>
</evidence>
<sequence length="132" mass="13983">MWHVEGADGSAAGPIEVGQALRIVSPLSRLGLPLTITAVDPGRSWTMDAHVPVLGPITSRHDLIADGGSTRVAVTLEWSAPSVLAAPALVAYTPLAGWALDRLLDLAAAEARGADMADLRMCRRRDRDRPGR</sequence>
<accession>A0A346XUQ4</accession>
<dbReference type="SUPFAM" id="SSF55961">
    <property type="entry name" value="Bet v1-like"/>
    <property type="match status" value="1"/>
</dbReference>
<keyword evidence="2" id="KW-1185">Reference proteome</keyword>
<dbReference type="AlphaFoldDB" id="A0A346XUQ4"/>